<evidence type="ECO:0000313" key="3">
    <source>
        <dbReference type="EMBL" id="MBY8917985.1"/>
    </source>
</evidence>
<dbReference type="Gene3D" id="3.40.50.720">
    <property type="entry name" value="NAD(P)-binding Rossmann-like Domain"/>
    <property type="match status" value="1"/>
</dbReference>
<evidence type="ECO:0000256" key="2">
    <source>
        <dbReference type="ARBA" id="ARBA00023002"/>
    </source>
</evidence>
<protein>
    <submittedName>
        <fullName evidence="3">SDR family oxidoreductase</fullName>
    </submittedName>
</protein>
<dbReference type="PRINTS" id="PR00081">
    <property type="entry name" value="GDHRDH"/>
</dbReference>
<reference evidence="3 4" key="1">
    <citation type="submission" date="2021-06" db="EMBL/GenBank/DDBJ databases">
        <title>Nitratireductor porphyridii sp. nov., isolated from a small marine red alga, Porphyridium purpureum in South Korea.</title>
        <authorList>
            <person name="Kim K.H."/>
            <person name="Kristyanto S."/>
            <person name="Jeon C.O."/>
        </authorList>
    </citation>
    <scope>NUCLEOTIDE SEQUENCE [LARGE SCALE GENOMIC DNA]</scope>
    <source>
        <strain evidence="3 4">R6</strain>
    </source>
</reference>
<accession>A0ABS7RAL2</accession>
<comment type="similarity">
    <text evidence="1">Belongs to the short-chain dehydrogenases/reductases (SDR) family.</text>
</comment>
<dbReference type="Pfam" id="PF13561">
    <property type="entry name" value="adh_short_C2"/>
    <property type="match status" value="1"/>
</dbReference>
<organism evidence="3 4">
    <name type="scientific">Nitratireductor rhodophyticola</name>
    <dbReference type="NCBI Taxonomy" id="2854036"/>
    <lineage>
        <taxon>Bacteria</taxon>
        <taxon>Pseudomonadati</taxon>
        <taxon>Pseudomonadota</taxon>
        <taxon>Alphaproteobacteria</taxon>
        <taxon>Hyphomicrobiales</taxon>
        <taxon>Phyllobacteriaceae</taxon>
        <taxon>Nitratireductor</taxon>
    </lineage>
</organism>
<dbReference type="PRINTS" id="PR00080">
    <property type="entry name" value="SDRFAMILY"/>
</dbReference>
<name>A0ABS7RAL2_9HYPH</name>
<sequence>MTEISILPSDEFRGKRLLVTGGTRGIGAAIAHRFREAGASVAITARSLPERPVEGMLAIKADLGSRAGVDAVVSSIQAAWGGIDVLINNLGASDAPPGGFEALTDEFWQNILDVNLLAPVRLDRAFIPGMISRKNGVVIHIGSISHLMPPSTSILAYSAAKGALRTYSKGLARAVAPSGVRVNMVSPGFIETAGAKKLIAEIQHDTGGTAEAARQQIMGMIGGIPIGRGGRPEEIAELVAFLASDRASFAVGVDYVLDGGTIPTV</sequence>
<dbReference type="NCBIfam" id="NF005095">
    <property type="entry name" value="PRK06523.1"/>
    <property type="match status" value="1"/>
</dbReference>
<keyword evidence="4" id="KW-1185">Reference proteome</keyword>
<dbReference type="SUPFAM" id="SSF51735">
    <property type="entry name" value="NAD(P)-binding Rossmann-fold domains"/>
    <property type="match status" value="1"/>
</dbReference>
<gene>
    <name evidence="3" type="ORF">KVG22_15370</name>
</gene>
<dbReference type="CDD" id="cd05233">
    <property type="entry name" value="SDR_c"/>
    <property type="match status" value="1"/>
</dbReference>
<comment type="caution">
    <text evidence="3">The sequence shown here is derived from an EMBL/GenBank/DDBJ whole genome shotgun (WGS) entry which is preliminary data.</text>
</comment>
<dbReference type="InterPro" id="IPR020904">
    <property type="entry name" value="Sc_DH/Rdtase_CS"/>
</dbReference>
<evidence type="ECO:0000313" key="4">
    <source>
        <dbReference type="Proteomes" id="UP000777661"/>
    </source>
</evidence>
<proteinExistence type="inferred from homology"/>
<dbReference type="PROSITE" id="PS00061">
    <property type="entry name" value="ADH_SHORT"/>
    <property type="match status" value="1"/>
</dbReference>
<dbReference type="InterPro" id="IPR002347">
    <property type="entry name" value="SDR_fam"/>
</dbReference>
<dbReference type="PANTHER" id="PTHR42760">
    <property type="entry name" value="SHORT-CHAIN DEHYDROGENASES/REDUCTASES FAMILY MEMBER"/>
    <property type="match status" value="1"/>
</dbReference>
<keyword evidence="2" id="KW-0560">Oxidoreductase</keyword>
<dbReference type="Proteomes" id="UP000777661">
    <property type="component" value="Unassembled WGS sequence"/>
</dbReference>
<dbReference type="PANTHER" id="PTHR42760:SF133">
    <property type="entry name" value="3-OXOACYL-[ACYL-CARRIER-PROTEIN] REDUCTASE"/>
    <property type="match status" value="1"/>
</dbReference>
<dbReference type="EMBL" id="JAHSQO010000005">
    <property type="protein sequence ID" value="MBY8917985.1"/>
    <property type="molecule type" value="Genomic_DNA"/>
</dbReference>
<evidence type="ECO:0000256" key="1">
    <source>
        <dbReference type="ARBA" id="ARBA00006484"/>
    </source>
</evidence>
<dbReference type="RefSeq" id="WP_223005187.1">
    <property type="nucleotide sequence ID" value="NZ_JAHSQO010000005.1"/>
</dbReference>
<dbReference type="InterPro" id="IPR036291">
    <property type="entry name" value="NAD(P)-bd_dom_sf"/>
</dbReference>